<protein>
    <recommendedName>
        <fullName evidence="2">poly(ADP-ribose) glycohydrolase</fullName>
        <ecNumber evidence="2">3.2.1.143</ecNumber>
    </recommendedName>
</protein>
<feature type="binding site" evidence="5">
    <location>
        <position position="218"/>
    </location>
    <ligand>
        <name>substrate</name>
    </ligand>
</feature>
<dbReference type="InterPro" id="IPR048362">
    <property type="entry name" value="PARG_helical"/>
</dbReference>
<dbReference type="GO" id="GO:1990966">
    <property type="term" value="P:ATP generation from poly-ADP-D-ribose"/>
    <property type="evidence" value="ECO:0007669"/>
    <property type="project" value="TreeGrafter"/>
</dbReference>
<evidence type="ECO:0000256" key="3">
    <source>
        <dbReference type="ARBA" id="ARBA00022801"/>
    </source>
</evidence>
<evidence type="ECO:0000259" key="7">
    <source>
        <dbReference type="Pfam" id="PF20811"/>
    </source>
</evidence>
<feature type="domain" description="PARG helical" evidence="7">
    <location>
        <begin position="61"/>
        <end position="174"/>
    </location>
</feature>
<evidence type="ECO:0000256" key="4">
    <source>
        <dbReference type="PIRSR" id="PIRSR607724-1"/>
    </source>
</evidence>
<dbReference type="Proteomes" id="UP001212841">
    <property type="component" value="Unassembled WGS sequence"/>
</dbReference>
<dbReference type="GO" id="GO:0005737">
    <property type="term" value="C:cytoplasm"/>
    <property type="evidence" value="ECO:0007669"/>
    <property type="project" value="TreeGrafter"/>
</dbReference>
<dbReference type="EC" id="3.2.1.143" evidence="2"/>
<gene>
    <name evidence="8" type="ORF">HK097_001509</name>
</gene>
<evidence type="ECO:0000256" key="1">
    <source>
        <dbReference type="ARBA" id="ARBA00009545"/>
    </source>
</evidence>
<dbReference type="GO" id="GO:0005975">
    <property type="term" value="P:carbohydrate metabolic process"/>
    <property type="evidence" value="ECO:0007669"/>
    <property type="project" value="InterPro"/>
</dbReference>
<organism evidence="8 9">
    <name type="scientific">Rhizophlyctis rosea</name>
    <dbReference type="NCBI Taxonomy" id="64517"/>
    <lineage>
        <taxon>Eukaryota</taxon>
        <taxon>Fungi</taxon>
        <taxon>Fungi incertae sedis</taxon>
        <taxon>Chytridiomycota</taxon>
        <taxon>Chytridiomycota incertae sedis</taxon>
        <taxon>Chytridiomycetes</taxon>
        <taxon>Rhizophlyctidales</taxon>
        <taxon>Rhizophlyctidaceae</taxon>
        <taxon>Rhizophlyctis</taxon>
    </lineage>
</organism>
<dbReference type="PANTHER" id="PTHR12837">
    <property type="entry name" value="POLY ADP-RIBOSE GLYCOHYDROLASE"/>
    <property type="match status" value="1"/>
</dbReference>
<dbReference type="Pfam" id="PF20811">
    <property type="entry name" value="PARG_cat_N"/>
    <property type="match status" value="1"/>
</dbReference>
<feature type="domain" description="PARG catalytic Macro" evidence="6">
    <location>
        <begin position="190"/>
        <end position="235"/>
    </location>
</feature>
<evidence type="ECO:0000313" key="9">
    <source>
        <dbReference type="Proteomes" id="UP001212841"/>
    </source>
</evidence>
<sequence length="481" mass="54678">MTFRKWDIIRFALSKQINSLKDFREILFSYNETYRNKWNLYGLAFYANQIIDQDDRPKLLQTMGRIAKLALELPELIPHPIPLMKQGQPSVLTLSQMQIACLLANAFFCTFPRRNDTRRNAEYGTYPSIHFNRLFAGNKDRECEGPQIAKLHGIFHYFEQVTNTRPTGHVTFHRQVVPNVELPDWKVLLDTPLCGMGVRSDGMIEDEGKDMVQVDFANKMIGGGVLGHVSRSEYIGKTCNSIAASQGAVQEEIRFIINPELIVTRLFVEELDDNESLSMIGAQRFSNYRGYASTFEWAGPHVDQLPKDNQGRIKTEIVGIDAVRFPPNQVDDQYRRNYLIRELNKAYCGFVQSIVTCHERPPQIATGNWGCGAFNGDKQLKALIQLIATAAARRDLVYFTFGDAKFADDLRGLYQSLKAMDVSAGTVLSVVTLTILRGLIYQAYTGQLYDWVAKYNADVVRKFDGPDMTLFDYVTERLTNG</sequence>
<feature type="active site" evidence="4">
    <location>
        <position position="252"/>
    </location>
</feature>
<dbReference type="AlphaFoldDB" id="A0AAD5SRI2"/>
<feature type="active site" evidence="4">
    <location>
        <position position="215"/>
    </location>
</feature>
<feature type="binding site" evidence="5">
    <location>
        <position position="250"/>
    </location>
    <ligand>
        <name>substrate</name>
    </ligand>
</feature>
<keyword evidence="3" id="KW-0378">Hydrolase</keyword>
<evidence type="ECO:0000313" key="8">
    <source>
        <dbReference type="EMBL" id="KAJ3057025.1"/>
    </source>
</evidence>
<feature type="binding site" evidence="5">
    <location>
        <position position="291"/>
    </location>
    <ligand>
        <name>substrate</name>
    </ligand>
</feature>
<dbReference type="EMBL" id="JADGJD010000013">
    <property type="protein sequence ID" value="KAJ3057025.1"/>
    <property type="molecule type" value="Genomic_DNA"/>
</dbReference>
<dbReference type="GO" id="GO:0005634">
    <property type="term" value="C:nucleus"/>
    <property type="evidence" value="ECO:0007669"/>
    <property type="project" value="TreeGrafter"/>
</dbReference>
<dbReference type="GO" id="GO:0009225">
    <property type="term" value="P:nucleotide-sugar metabolic process"/>
    <property type="evidence" value="ECO:0007669"/>
    <property type="project" value="TreeGrafter"/>
</dbReference>
<name>A0AAD5SRI2_9FUNG</name>
<accession>A0AAD5SRI2</accession>
<evidence type="ECO:0000256" key="2">
    <source>
        <dbReference type="ARBA" id="ARBA00012255"/>
    </source>
</evidence>
<dbReference type="GO" id="GO:0004649">
    <property type="term" value="F:poly(ADP-ribose) glycohydrolase activity"/>
    <property type="evidence" value="ECO:0007669"/>
    <property type="project" value="UniProtKB-EC"/>
</dbReference>
<feature type="active site" evidence="4">
    <location>
        <position position="251"/>
    </location>
</feature>
<dbReference type="InterPro" id="IPR046372">
    <property type="entry name" value="PARG_cat_C"/>
</dbReference>
<comment type="similarity">
    <text evidence="1">Belongs to the poly(ADP-ribose) glycohydrolase family.</text>
</comment>
<evidence type="ECO:0000259" key="6">
    <source>
        <dbReference type="Pfam" id="PF05028"/>
    </source>
</evidence>
<keyword evidence="9" id="KW-1185">Reference proteome</keyword>
<reference evidence="8" key="1">
    <citation type="submission" date="2020-05" db="EMBL/GenBank/DDBJ databases">
        <title>Phylogenomic resolution of chytrid fungi.</title>
        <authorList>
            <person name="Stajich J.E."/>
            <person name="Amses K."/>
            <person name="Simmons R."/>
            <person name="Seto K."/>
            <person name="Myers J."/>
            <person name="Bonds A."/>
            <person name="Quandt C.A."/>
            <person name="Barry K."/>
            <person name="Liu P."/>
            <person name="Grigoriev I."/>
            <person name="Longcore J.E."/>
            <person name="James T.Y."/>
        </authorList>
    </citation>
    <scope>NUCLEOTIDE SEQUENCE</scope>
    <source>
        <strain evidence="8">JEL0318</strain>
    </source>
</reference>
<proteinExistence type="inferred from homology"/>
<feature type="domain" description="PARG catalytic Macro" evidence="6">
    <location>
        <begin position="244"/>
        <end position="407"/>
    </location>
</feature>
<evidence type="ECO:0000256" key="5">
    <source>
        <dbReference type="PIRSR" id="PIRSR607724-2"/>
    </source>
</evidence>
<dbReference type="Pfam" id="PF05028">
    <property type="entry name" value="PARG_cat_C"/>
    <property type="match status" value="2"/>
</dbReference>
<dbReference type="InterPro" id="IPR007724">
    <property type="entry name" value="Poly_GlycHdrlase"/>
</dbReference>
<dbReference type="PANTHER" id="PTHR12837:SF0">
    <property type="entry name" value="POLY(ADP-RIBOSE) GLYCOHYDROLASE"/>
    <property type="match status" value="1"/>
</dbReference>
<comment type="caution">
    <text evidence="8">The sequence shown here is derived from an EMBL/GenBank/DDBJ whole genome shotgun (WGS) entry which is preliminary data.</text>
</comment>
<dbReference type="GO" id="GO:0006282">
    <property type="term" value="P:regulation of DNA repair"/>
    <property type="evidence" value="ECO:0007669"/>
    <property type="project" value="InterPro"/>
</dbReference>